<proteinExistence type="predicted"/>
<comment type="caution">
    <text evidence="1">The sequence shown here is derived from an EMBL/GenBank/DDBJ whole genome shotgun (WGS) entry which is preliminary data.</text>
</comment>
<accession>A0A511Z820</accession>
<sequence>MLKVQELQAMDYLLKWLLDQDRFPYNDKMLKLVIELNGTYWYGDFITYSNGVVKQPFIDNAGDVEPVHLYATSQNATSVLKKIRDTFQLEASRYSWTNPFTKIDDLSLLFNTLVKLVKMAEIEQDDSPIYPCLLNAKSLEGRLELPFINLDNETIKVVSIIEL</sequence>
<dbReference type="EMBL" id="BJYL01000024">
    <property type="protein sequence ID" value="GEN83591.1"/>
    <property type="molecule type" value="Genomic_DNA"/>
</dbReference>
<name>A0A511Z820_9BACL</name>
<organism evidence="1 2">
    <name type="scientific">Sporosarcina luteola</name>
    <dbReference type="NCBI Taxonomy" id="582850"/>
    <lineage>
        <taxon>Bacteria</taxon>
        <taxon>Bacillati</taxon>
        <taxon>Bacillota</taxon>
        <taxon>Bacilli</taxon>
        <taxon>Bacillales</taxon>
        <taxon>Caryophanaceae</taxon>
        <taxon>Sporosarcina</taxon>
    </lineage>
</organism>
<dbReference type="OrthoDB" id="2859730at2"/>
<dbReference type="RefSeq" id="WP_147057655.1">
    <property type="nucleotide sequence ID" value="NZ_BJYL01000024.1"/>
</dbReference>
<reference evidence="1 2" key="1">
    <citation type="submission" date="2019-07" db="EMBL/GenBank/DDBJ databases">
        <title>Whole genome shotgun sequence of Sporosarcina luteola NBRC 105378.</title>
        <authorList>
            <person name="Hosoyama A."/>
            <person name="Uohara A."/>
            <person name="Ohji S."/>
            <person name="Ichikawa N."/>
        </authorList>
    </citation>
    <scope>NUCLEOTIDE SEQUENCE [LARGE SCALE GENOMIC DNA]</scope>
    <source>
        <strain evidence="1 2">NBRC 105378</strain>
    </source>
</reference>
<evidence type="ECO:0000313" key="2">
    <source>
        <dbReference type="Proteomes" id="UP000321901"/>
    </source>
</evidence>
<evidence type="ECO:0000313" key="1">
    <source>
        <dbReference type="EMBL" id="GEN83591.1"/>
    </source>
</evidence>
<gene>
    <name evidence="1" type="ORF">SLU01_19030</name>
</gene>
<dbReference type="AlphaFoldDB" id="A0A511Z820"/>
<protein>
    <submittedName>
        <fullName evidence="1">Uncharacterized protein</fullName>
    </submittedName>
</protein>
<keyword evidence="2" id="KW-1185">Reference proteome</keyword>
<dbReference type="Proteomes" id="UP000321901">
    <property type="component" value="Unassembled WGS sequence"/>
</dbReference>